<organism evidence="1 2">
    <name type="scientific">Oleoguttula mirabilis</name>
    <dbReference type="NCBI Taxonomy" id="1507867"/>
    <lineage>
        <taxon>Eukaryota</taxon>
        <taxon>Fungi</taxon>
        <taxon>Dikarya</taxon>
        <taxon>Ascomycota</taxon>
        <taxon>Pezizomycotina</taxon>
        <taxon>Dothideomycetes</taxon>
        <taxon>Dothideomycetidae</taxon>
        <taxon>Mycosphaerellales</taxon>
        <taxon>Teratosphaeriaceae</taxon>
        <taxon>Oleoguttula</taxon>
    </lineage>
</organism>
<protein>
    <recommendedName>
        <fullName evidence="3">N-acetyltransferase domain-containing protein</fullName>
    </recommendedName>
</protein>
<evidence type="ECO:0000313" key="2">
    <source>
        <dbReference type="Proteomes" id="UP001324427"/>
    </source>
</evidence>
<sequence>MQPCEHGHDHPHIKPIIATVQIGGHTAGTMRANIFDAAEMREQGGPAQMWQECQNFDAEHDGTKLDKIENYLANESFPGKRQVQIDTAAVVLFVDEVWLERVRRRQGLGLWAVDELIRQMAPARGCMVILLQAGPITREGTADDSEAHGKITRHWKKLGFSEWSDSDDAWLCLVAEERVEYENLVPGKLAS</sequence>
<comment type="caution">
    <text evidence="1">The sequence shown here is derived from an EMBL/GenBank/DDBJ whole genome shotgun (WGS) entry which is preliminary data.</text>
</comment>
<dbReference type="Proteomes" id="UP001324427">
    <property type="component" value="Unassembled WGS sequence"/>
</dbReference>
<gene>
    <name evidence="1" type="ORF">LTR36_002446</name>
</gene>
<dbReference type="AlphaFoldDB" id="A0AAV9JK83"/>
<reference evidence="1 2" key="1">
    <citation type="submission" date="2021-11" db="EMBL/GenBank/DDBJ databases">
        <title>Black yeast isolated from Biological Soil Crust.</title>
        <authorList>
            <person name="Kurbessoian T."/>
        </authorList>
    </citation>
    <scope>NUCLEOTIDE SEQUENCE [LARGE SCALE GENOMIC DNA]</scope>
    <source>
        <strain evidence="1 2">CCFEE 5522</strain>
    </source>
</reference>
<name>A0AAV9JK83_9PEZI</name>
<accession>A0AAV9JK83</accession>
<keyword evidence="2" id="KW-1185">Reference proteome</keyword>
<dbReference type="EMBL" id="JAVFHQ010000017">
    <property type="protein sequence ID" value="KAK4545882.1"/>
    <property type="molecule type" value="Genomic_DNA"/>
</dbReference>
<proteinExistence type="predicted"/>
<evidence type="ECO:0008006" key="3">
    <source>
        <dbReference type="Google" id="ProtNLM"/>
    </source>
</evidence>
<evidence type="ECO:0000313" key="1">
    <source>
        <dbReference type="EMBL" id="KAK4545882.1"/>
    </source>
</evidence>